<dbReference type="GO" id="GO:0004721">
    <property type="term" value="F:phosphoprotein phosphatase activity"/>
    <property type="evidence" value="ECO:0007669"/>
    <property type="project" value="UniProtKB-KW"/>
</dbReference>
<evidence type="ECO:0000259" key="3">
    <source>
        <dbReference type="PROSITE" id="PS50054"/>
    </source>
</evidence>
<proteinExistence type="predicted"/>
<keyword evidence="2" id="KW-0904">Protein phosphatase</keyword>
<dbReference type="InterPro" id="IPR020422">
    <property type="entry name" value="TYR_PHOSPHATASE_DUAL_dom"/>
</dbReference>
<dbReference type="PROSITE" id="PS50054">
    <property type="entry name" value="TYR_PHOSPHATASE_DUAL"/>
    <property type="match status" value="1"/>
</dbReference>
<keyword evidence="1" id="KW-0378">Hydrolase</keyword>
<evidence type="ECO:0008006" key="7">
    <source>
        <dbReference type="Google" id="ProtNLM"/>
    </source>
</evidence>
<dbReference type="InterPro" id="IPR000387">
    <property type="entry name" value="Tyr_Pase_dom"/>
</dbReference>
<dbReference type="SMART" id="SM00195">
    <property type="entry name" value="DSPc"/>
    <property type="match status" value="1"/>
</dbReference>
<sequence>MAVFTPKGRNDSHIFDYSEITNQIIIGSDLCKGGVCLIHGEEFKRLGVQIEINLSQENNELPPKDIETYLWIPVVDGYSPTVGQLEIGTCLMDTAISQGKKVFVHCKNGHARSPTLVAAYLIKHQGMSVEDALKLINEKRPESHIEKSQRKVLEEFAAK</sequence>
<dbReference type="FunFam" id="3.90.190.10:FF:000157">
    <property type="entry name" value="Protein-tyrosine phosphatase"/>
    <property type="match status" value="1"/>
</dbReference>
<accession>A0A0G0M4G2</accession>
<dbReference type="InterPro" id="IPR000340">
    <property type="entry name" value="Dual-sp_phosphatase_cat-dom"/>
</dbReference>
<dbReference type="PANTHER" id="PTHR46274:SF6">
    <property type="entry name" value="TYR_PHOSPHATASE_2 DOMAIN-CONTAINING PROTEIN"/>
    <property type="match status" value="1"/>
</dbReference>
<name>A0A0G0M4G2_9BACT</name>
<dbReference type="InterPro" id="IPR016130">
    <property type="entry name" value="Tyr_Pase_AS"/>
</dbReference>
<protein>
    <recommendedName>
        <fullName evidence="7">Dual specificity protein phosphatase</fullName>
    </recommendedName>
</protein>
<evidence type="ECO:0000313" key="5">
    <source>
        <dbReference type="EMBL" id="KKQ98172.1"/>
    </source>
</evidence>
<evidence type="ECO:0000259" key="4">
    <source>
        <dbReference type="PROSITE" id="PS50056"/>
    </source>
</evidence>
<dbReference type="Pfam" id="PF00782">
    <property type="entry name" value="DSPc"/>
    <property type="match status" value="1"/>
</dbReference>
<feature type="domain" description="Tyrosine-protein phosphatase" evidence="3">
    <location>
        <begin position="16"/>
        <end position="159"/>
    </location>
</feature>
<evidence type="ECO:0000256" key="1">
    <source>
        <dbReference type="ARBA" id="ARBA00022801"/>
    </source>
</evidence>
<dbReference type="EMBL" id="LBWA01000004">
    <property type="protein sequence ID" value="KKQ98172.1"/>
    <property type="molecule type" value="Genomic_DNA"/>
</dbReference>
<dbReference type="PANTHER" id="PTHR46274">
    <property type="entry name" value="PHOSPHATIDYLINOSITOL PHOSPHATASE"/>
    <property type="match status" value="1"/>
</dbReference>
<reference evidence="5 6" key="1">
    <citation type="journal article" date="2015" name="Nature">
        <title>rRNA introns, odd ribosomes, and small enigmatic genomes across a large radiation of phyla.</title>
        <authorList>
            <person name="Brown C.T."/>
            <person name="Hug L.A."/>
            <person name="Thomas B.C."/>
            <person name="Sharon I."/>
            <person name="Castelle C.J."/>
            <person name="Singh A."/>
            <person name="Wilkins M.J."/>
            <person name="Williams K.H."/>
            <person name="Banfield J.F."/>
        </authorList>
    </citation>
    <scope>NUCLEOTIDE SEQUENCE [LARGE SCALE GENOMIC DNA]</scope>
</reference>
<evidence type="ECO:0000256" key="2">
    <source>
        <dbReference type="ARBA" id="ARBA00022912"/>
    </source>
</evidence>
<comment type="caution">
    <text evidence="5">The sequence shown here is derived from an EMBL/GenBank/DDBJ whole genome shotgun (WGS) entry which is preliminary data.</text>
</comment>
<dbReference type="SUPFAM" id="SSF52799">
    <property type="entry name" value="(Phosphotyrosine protein) phosphatases II"/>
    <property type="match status" value="1"/>
</dbReference>
<gene>
    <name evidence="5" type="ORF">UT23_C0004G0011</name>
</gene>
<evidence type="ECO:0000313" key="6">
    <source>
        <dbReference type="Proteomes" id="UP000034325"/>
    </source>
</evidence>
<dbReference type="PROSITE" id="PS50056">
    <property type="entry name" value="TYR_PHOSPHATASE_2"/>
    <property type="match status" value="1"/>
</dbReference>
<dbReference type="InterPro" id="IPR029021">
    <property type="entry name" value="Prot-tyrosine_phosphatase-like"/>
</dbReference>
<feature type="domain" description="Tyrosine specific protein phosphatases" evidence="4">
    <location>
        <begin position="97"/>
        <end position="151"/>
    </location>
</feature>
<dbReference type="AlphaFoldDB" id="A0A0G0M4G2"/>
<dbReference type="PROSITE" id="PS00383">
    <property type="entry name" value="TYR_PHOSPHATASE_1"/>
    <property type="match status" value="1"/>
</dbReference>
<dbReference type="Gene3D" id="3.90.190.10">
    <property type="entry name" value="Protein tyrosine phosphatase superfamily"/>
    <property type="match status" value="1"/>
</dbReference>
<organism evidence="5 6">
    <name type="scientific">Candidatus Woesebacteria bacterium GW2011_GWA1_39_12</name>
    <dbReference type="NCBI Taxonomy" id="1618549"/>
    <lineage>
        <taxon>Bacteria</taxon>
        <taxon>Candidatus Woeseibacteriota</taxon>
    </lineage>
</organism>
<dbReference type="Proteomes" id="UP000034325">
    <property type="component" value="Unassembled WGS sequence"/>
</dbReference>